<dbReference type="RefSeq" id="XP_662370.1">
    <property type="nucleotide sequence ID" value="XM_657278.1"/>
</dbReference>
<evidence type="ECO:0000313" key="4">
    <source>
        <dbReference type="Proteomes" id="UP000000560"/>
    </source>
</evidence>
<accession>C8VAQ5</accession>
<dbReference type="InterPro" id="IPR040357">
    <property type="entry name" value="Vma22/CCDC115"/>
</dbReference>
<dbReference type="PANTHER" id="PTHR31996">
    <property type="entry name" value="COILED-COIL DOMAIN-CONTAINING PROTEIN 115"/>
    <property type="match status" value="1"/>
</dbReference>
<dbReference type="Pfam" id="PF21730">
    <property type="entry name" value="Vma22_CCDC115"/>
    <property type="match status" value="2"/>
</dbReference>
<reference evidence="4" key="1">
    <citation type="journal article" date="2005" name="Nature">
        <title>Sequencing of Aspergillus nidulans and comparative analysis with A. fumigatus and A. oryzae.</title>
        <authorList>
            <person name="Galagan J.E."/>
            <person name="Calvo S.E."/>
            <person name="Cuomo C."/>
            <person name="Ma L.J."/>
            <person name="Wortman J.R."/>
            <person name="Batzoglou S."/>
            <person name="Lee S.I."/>
            <person name="Basturkmen M."/>
            <person name="Spevak C.C."/>
            <person name="Clutterbuck J."/>
            <person name="Kapitonov V."/>
            <person name="Jurka J."/>
            <person name="Scazzocchio C."/>
            <person name="Farman M."/>
            <person name="Butler J."/>
            <person name="Purcell S."/>
            <person name="Harris S."/>
            <person name="Braus G.H."/>
            <person name="Draht O."/>
            <person name="Busch S."/>
            <person name="D'Enfert C."/>
            <person name="Bouchier C."/>
            <person name="Goldman G.H."/>
            <person name="Bell-Pedersen D."/>
            <person name="Griffiths-Jones S."/>
            <person name="Doonan J.H."/>
            <person name="Yu J."/>
            <person name="Vienken K."/>
            <person name="Pain A."/>
            <person name="Freitag M."/>
            <person name="Selker E.U."/>
            <person name="Archer D.B."/>
            <person name="Penalva M.A."/>
            <person name="Oakley B.R."/>
            <person name="Momany M."/>
            <person name="Tanaka T."/>
            <person name="Kumagai T."/>
            <person name="Asai K."/>
            <person name="Machida M."/>
            <person name="Nierman W.C."/>
            <person name="Denning D.W."/>
            <person name="Caddick M."/>
            <person name="Hynes M."/>
            <person name="Paoletti M."/>
            <person name="Fischer R."/>
            <person name="Miller B."/>
            <person name="Dyer P."/>
            <person name="Sachs M.S."/>
            <person name="Osmani S.A."/>
            <person name="Birren B.W."/>
        </authorList>
    </citation>
    <scope>NUCLEOTIDE SEQUENCE [LARGE SCALE GENOMIC DNA]</scope>
    <source>
        <strain evidence="4">FGSC A4 / ATCC 38163 / CBS 112.46 / NRRL 194 / M139</strain>
    </source>
</reference>
<dbReference type="HOGENOM" id="CLU_057721_0_0_1"/>
<feature type="compositionally biased region" description="Basic and acidic residues" evidence="2">
    <location>
        <begin position="201"/>
        <end position="216"/>
    </location>
</feature>
<evidence type="ECO:0000256" key="2">
    <source>
        <dbReference type="SAM" id="MobiDB-lite"/>
    </source>
</evidence>
<dbReference type="PANTHER" id="PTHR31996:SF2">
    <property type="entry name" value="COILED-COIL DOMAIN-CONTAINING PROTEIN 115"/>
    <property type="match status" value="1"/>
</dbReference>
<evidence type="ECO:0000256" key="1">
    <source>
        <dbReference type="ARBA" id="ARBA00093634"/>
    </source>
</evidence>
<feature type="region of interest" description="Disordered" evidence="2">
    <location>
        <begin position="145"/>
        <end position="256"/>
    </location>
</feature>
<dbReference type="GeneID" id="2872565"/>
<keyword evidence="4" id="KW-1185">Reference proteome</keyword>
<name>Q5B3W4_EMENI</name>
<feature type="compositionally biased region" description="Acidic residues" evidence="2">
    <location>
        <begin position="184"/>
        <end position="194"/>
    </location>
</feature>
<proteinExistence type="predicted"/>
<reference evidence="4" key="2">
    <citation type="journal article" date="2009" name="Fungal Genet. Biol.">
        <title>The 2008 update of the Aspergillus nidulans genome annotation: a community effort.</title>
        <authorList>
            <person name="Wortman J.R."/>
            <person name="Gilsenan J.M."/>
            <person name="Joardar V."/>
            <person name="Deegan J."/>
            <person name="Clutterbuck J."/>
            <person name="Andersen M.R."/>
            <person name="Archer D."/>
            <person name="Bencina M."/>
            <person name="Braus G."/>
            <person name="Coutinho P."/>
            <person name="von Dohren H."/>
            <person name="Doonan J."/>
            <person name="Driessen A.J."/>
            <person name="Durek P."/>
            <person name="Espeso E."/>
            <person name="Fekete E."/>
            <person name="Flipphi M."/>
            <person name="Estrada C.G."/>
            <person name="Geysens S."/>
            <person name="Goldman G."/>
            <person name="de Groot P.W."/>
            <person name="Hansen K."/>
            <person name="Harris S.D."/>
            <person name="Heinekamp T."/>
            <person name="Helmstaedt K."/>
            <person name="Henrissat B."/>
            <person name="Hofmann G."/>
            <person name="Homan T."/>
            <person name="Horio T."/>
            <person name="Horiuchi H."/>
            <person name="James S."/>
            <person name="Jones M."/>
            <person name="Karaffa L."/>
            <person name="Karanyi Z."/>
            <person name="Kato M."/>
            <person name="Keller N."/>
            <person name="Kelly D.E."/>
            <person name="Kiel J.A."/>
            <person name="Kim J.M."/>
            <person name="van der Klei I.J."/>
            <person name="Klis F.M."/>
            <person name="Kovalchuk A."/>
            <person name="Krasevec N."/>
            <person name="Kubicek C.P."/>
            <person name="Liu B."/>
            <person name="Maccabe A."/>
            <person name="Meyer V."/>
            <person name="Mirabito P."/>
            <person name="Miskei M."/>
            <person name="Mos M."/>
            <person name="Mullins J."/>
            <person name="Nelson D.R."/>
            <person name="Nielsen J."/>
            <person name="Oakley B.R."/>
            <person name="Osmani S.A."/>
            <person name="Pakula T."/>
            <person name="Paszewski A."/>
            <person name="Paulsen I."/>
            <person name="Pilsyk S."/>
            <person name="Pocsi I."/>
            <person name="Punt P.J."/>
            <person name="Ram A.F."/>
            <person name="Ren Q."/>
            <person name="Robellet X."/>
            <person name="Robson G."/>
            <person name="Seiboth B."/>
            <person name="van Solingen P."/>
            <person name="Specht T."/>
            <person name="Sun J."/>
            <person name="Taheri-Talesh N."/>
            <person name="Takeshita N."/>
            <person name="Ussery D."/>
            <person name="vanKuyk P.A."/>
            <person name="Visser H."/>
            <person name="van de Vondervoort P.J."/>
            <person name="de Vries R.P."/>
            <person name="Walton J."/>
            <person name="Xiang X."/>
            <person name="Xiong Y."/>
            <person name="Zeng A.P."/>
            <person name="Brandt B.W."/>
            <person name="Cornell M.J."/>
            <person name="van den Hondel C.A."/>
            <person name="Visser J."/>
            <person name="Oliver S.G."/>
            <person name="Turner G."/>
        </authorList>
    </citation>
    <scope>GENOME REANNOTATION</scope>
    <source>
        <strain evidence="4">FGSC A4 / ATCC 38163 / CBS 112.46 / NRRL 194 / M139</strain>
    </source>
</reference>
<dbReference type="eggNOG" id="ENOG502S6WS">
    <property type="taxonomic scope" value="Eukaryota"/>
</dbReference>
<gene>
    <name evidence="3" type="ORF">ANIA_04766</name>
</gene>
<protein>
    <recommendedName>
        <fullName evidence="1">Vacuolar ATPase assembly protein VMA22</fullName>
    </recommendedName>
</protein>
<dbReference type="InParanoid" id="Q5B3W4"/>
<dbReference type="OMA" id="GQDCYDE"/>
<dbReference type="Proteomes" id="UP000000560">
    <property type="component" value="Chromosome III"/>
</dbReference>
<dbReference type="GO" id="GO:0070072">
    <property type="term" value="P:vacuolar proton-transporting V-type ATPase complex assembly"/>
    <property type="evidence" value="ECO:0007669"/>
    <property type="project" value="InterPro"/>
</dbReference>
<accession>Q5B3W4</accession>
<evidence type="ECO:0000313" key="3">
    <source>
        <dbReference type="EMBL" id="CBF76830.1"/>
    </source>
</evidence>
<dbReference type="EMBL" id="BN001303">
    <property type="protein sequence ID" value="CBF76830.1"/>
    <property type="molecule type" value="Genomic_DNA"/>
</dbReference>
<dbReference type="GO" id="GO:1990871">
    <property type="term" value="C:Vma12-Vma22 assembly complex"/>
    <property type="evidence" value="ECO:0000318"/>
    <property type="project" value="GO_Central"/>
</dbReference>
<sequence length="316" mass="34535">MTEISSDCPAALHISAFVLQLTTSPSTSLPEELLTIDACIACVHILRPMKQLPTPPASRQSSEVPDTDLKQLHIDDPTPDLLESLDALLEKYLHLLDKHQRLQHVLASKLSSGFLSLAHANYTCPPGRRYGADYYDERMKASRRVILRPPSSADREDSTAELESPPPNGASSKGIFSIEFTPSNDEEEQPDTDEPSGTGEKAPEKALEQEPLKKAGDNNAADTTASPQDSSEASETKTEADADADADARSGLVRRRPRTLDPIKWFGILVPPSLRSAQKSFTEAVEGSLPELAGIVVEMQAAEKEITELRRRMGRE</sequence>
<dbReference type="STRING" id="227321.Q5B3W4"/>
<dbReference type="GO" id="GO:0051082">
    <property type="term" value="F:unfolded protein binding"/>
    <property type="evidence" value="ECO:0000318"/>
    <property type="project" value="GO_Central"/>
</dbReference>
<dbReference type="VEuPathDB" id="FungiDB:AN4766"/>
<dbReference type="AlphaFoldDB" id="Q5B3W4"/>
<dbReference type="KEGG" id="ani:ANIA_04766"/>
<organism evidence="3 4">
    <name type="scientific">Emericella nidulans (strain FGSC A4 / ATCC 38163 / CBS 112.46 / NRRL 194 / M139)</name>
    <name type="common">Aspergillus nidulans</name>
    <dbReference type="NCBI Taxonomy" id="227321"/>
    <lineage>
        <taxon>Eukaryota</taxon>
        <taxon>Fungi</taxon>
        <taxon>Dikarya</taxon>
        <taxon>Ascomycota</taxon>
        <taxon>Pezizomycotina</taxon>
        <taxon>Eurotiomycetes</taxon>
        <taxon>Eurotiomycetidae</taxon>
        <taxon>Eurotiales</taxon>
        <taxon>Aspergillaceae</taxon>
        <taxon>Aspergillus</taxon>
        <taxon>Aspergillus subgen. Nidulantes</taxon>
    </lineage>
</organism>
<dbReference type="OrthoDB" id="408631at2759"/>